<sequence length="262" mass="29813">MRPFTDTWPLHFPIYLAEQEFFTRLLNDSVVRTENPWEANLFFIPTFTYYYIGNIGFPGQQFATVPEHDVAFPNYLPTEPWMRRLRLAYVYGNDSASSLSYGDPVRFNRSAPRDLLLSFDGFSKEDMVYSAGVRQGFLALFGNTTRPDVAINKGREPGADPATMLRSRFCFAPQGQGWGVRLSQAVISGCVPVLVHDHTYPLHRLLDMLDDITPAQVAALQDGLAAVHRAFFWQPEAGGRAYEHTLLSLHRRLTNMWTALFK</sequence>
<comment type="caution">
    <text evidence="5">The sequence shown here is derived from an EMBL/GenBank/DDBJ whole genome shotgun (WGS) entry which is preliminary data.</text>
</comment>
<dbReference type="GO" id="GO:0016757">
    <property type="term" value="F:glycosyltransferase activity"/>
    <property type="evidence" value="ECO:0007669"/>
    <property type="project" value="InterPro"/>
</dbReference>
<accession>A0A2J7ZYV3</accession>
<evidence type="ECO:0000313" key="5">
    <source>
        <dbReference type="EMBL" id="PNH05450.1"/>
    </source>
</evidence>
<organism evidence="5 6">
    <name type="scientific">Tetrabaena socialis</name>
    <dbReference type="NCBI Taxonomy" id="47790"/>
    <lineage>
        <taxon>Eukaryota</taxon>
        <taxon>Viridiplantae</taxon>
        <taxon>Chlorophyta</taxon>
        <taxon>core chlorophytes</taxon>
        <taxon>Chlorophyceae</taxon>
        <taxon>CS clade</taxon>
        <taxon>Chlamydomonadales</taxon>
        <taxon>Tetrabaenaceae</taxon>
        <taxon>Tetrabaena</taxon>
    </lineage>
</organism>
<dbReference type="InterPro" id="IPR004263">
    <property type="entry name" value="Exostosin"/>
</dbReference>
<dbReference type="PANTHER" id="PTHR11062:SF376">
    <property type="entry name" value="EXOSTOSIN FAMILY PROTEIN"/>
    <property type="match status" value="1"/>
</dbReference>
<reference evidence="5 6" key="1">
    <citation type="journal article" date="2017" name="Mol. Biol. Evol.">
        <title>The 4-celled Tetrabaena socialis nuclear genome reveals the essential components for genetic control of cell number at the origin of multicellularity in the volvocine lineage.</title>
        <authorList>
            <person name="Featherston J."/>
            <person name="Arakaki Y."/>
            <person name="Hanschen E.R."/>
            <person name="Ferris P.J."/>
            <person name="Michod R.E."/>
            <person name="Olson B.J.S.C."/>
            <person name="Nozaki H."/>
            <person name="Durand P.M."/>
        </authorList>
    </citation>
    <scope>NUCLEOTIDE SEQUENCE [LARGE SCALE GENOMIC DNA]</scope>
    <source>
        <strain evidence="5 6">NIES-571</strain>
    </source>
</reference>
<evidence type="ECO:0000259" key="4">
    <source>
        <dbReference type="Pfam" id="PF03016"/>
    </source>
</evidence>
<dbReference type="GO" id="GO:0000139">
    <property type="term" value="C:Golgi membrane"/>
    <property type="evidence" value="ECO:0007669"/>
    <property type="project" value="UniProtKB-SubCell"/>
</dbReference>
<evidence type="ECO:0000256" key="1">
    <source>
        <dbReference type="ARBA" id="ARBA00004323"/>
    </source>
</evidence>
<evidence type="ECO:0000256" key="2">
    <source>
        <dbReference type="ARBA" id="ARBA00010271"/>
    </source>
</evidence>
<keyword evidence="3" id="KW-0333">Golgi apparatus</keyword>
<name>A0A2J7ZYV3_9CHLO</name>
<dbReference type="InterPro" id="IPR040911">
    <property type="entry name" value="Exostosin_GT47"/>
</dbReference>
<dbReference type="Proteomes" id="UP000236333">
    <property type="component" value="Unassembled WGS sequence"/>
</dbReference>
<dbReference type="PANTHER" id="PTHR11062">
    <property type="entry name" value="EXOSTOSIN HEPARAN SULFATE GLYCOSYLTRANSFERASE -RELATED"/>
    <property type="match status" value="1"/>
</dbReference>
<keyword evidence="6" id="KW-1185">Reference proteome</keyword>
<feature type="domain" description="Exostosin GT47" evidence="4">
    <location>
        <begin position="109"/>
        <end position="198"/>
    </location>
</feature>
<comment type="subcellular location">
    <subcellularLocation>
        <location evidence="1">Golgi apparatus membrane</location>
        <topology evidence="1">Single-pass type II membrane protein</topology>
    </subcellularLocation>
</comment>
<comment type="similarity">
    <text evidence="2">Belongs to the glycosyltransferase 47 family.</text>
</comment>
<proteinExistence type="inferred from homology"/>
<gene>
    <name evidence="5" type="ORF">TSOC_008269</name>
</gene>
<protein>
    <recommendedName>
        <fullName evidence="4">Exostosin GT47 domain-containing protein</fullName>
    </recommendedName>
</protein>
<evidence type="ECO:0000313" key="6">
    <source>
        <dbReference type="Proteomes" id="UP000236333"/>
    </source>
</evidence>
<dbReference type="OrthoDB" id="1924787at2759"/>
<dbReference type="AlphaFoldDB" id="A0A2J7ZYV3"/>
<evidence type="ECO:0000256" key="3">
    <source>
        <dbReference type="ARBA" id="ARBA00023034"/>
    </source>
</evidence>
<dbReference type="Pfam" id="PF03016">
    <property type="entry name" value="Exostosin_GT47"/>
    <property type="match status" value="1"/>
</dbReference>
<dbReference type="EMBL" id="PGGS01000305">
    <property type="protein sequence ID" value="PNH05450.1"/>
    <property type="molecule type" value="Genomic_DNA"/>
</dbReference>